<evidence type="ECO:0000256" key="6">
    <source>
        <dbReference type="PROSITE-ProRule" id="PRU00283"/>
    </source>
</evidence>
<dbReference type="Proteomes" id="UP001190700">
    <property type="component" value="Unassembled WGS sequence"/>
</dbReference>
<accession>A0AAE0BI08</accession>
<evidence type="ECO:0000256" key="3">
    <source>
        <dbReference type="ARBA" id="ARBA00022840"/>
    </source>
</evidence>
<keyword evidence="11" id="KW-1185">Reference proteome</keyword>
<dbReference type="InterPro" id="IPR036961">
    <property type="entry name" value="Kinesin_motor_dom_sf"/>
</dbReference>
<dbReference type="SMART" id="SM00129">
    <property type="entry name" value="KISc"/>
    <property type="match status" value="1"/>
</dbReference>
<dbReference type="InterPro" id="IPR029058">
    <property type="entry name" value="AB_hydrolase_fold"/>
</dbReference>
<evidence type="ECO:0000256" key="4">
    <source>
        <dbReference type="ARBA" id="ARBA00023054"/>
    </source>
</evidence>
<keyword evidence="3 6" id="KW-0067">ATP-binding</keyword>
<dbReference type="InterPro" id="IPR001752">
    <property type="entry name" value="Kinesin_motor_dom"/>
</dbReference>
<dbReference type="EMBL" id="LGRX02035076">
    <property type="protein sequence ID" value="KAK3236355.1"/>
    <property type="molecule type" value="Genomic_DNA"/>
</dbReference>
<feature type="domain" description="Kinesin motor" evidence="9">
    <location>
        <begin position="1"/>
        <end position="316"/>
    </location>
</feature>
<dbReference type="AlphaFoldDB" id="A0AAE0BI08"/>
<evidence type="ECO:0000256" key="1">
    <source>
        <dbReference type="ARBA" id="ARBA00022701"/>
    </source>
</evidence>
<evidence type="ECO:0000256" key="7">
    <source>
        <dbReference type="RuleBase" id="RU000394"/>
    </source>
</evidence>
<dbReference type="InterPro" id="IPR027417">
    <property type="entry name" value="P-loop_NTPase"/>
</dbReference>
<dbReference type="GO" id="GO:0005874">
    <property type="term" value="C:microtubule"/>
    <property type="evidence" value="ECO:0007669"/>
    <property type="project" value="UniProtKB-KW"/>
</dbReference>
<dbReference type="GO" id="GO:0008017">
    <property type="term" value="F:microtubule binding"/>
    <property type="evidence" value="ECO:0007669"/>
    <property type="project" value="InterPro"/>
</dbReference>
<keyword evidence="1 7" id="KW-0493">Microtubule</keyword>
<dbReference type="PRINTS" id="PR00380">
    <property type="entry name" value="KINESINHEAVY"/>
</dbReference>
<gene>
    <name evidence="10" type="ORF">CYMTET_53490</name>
</gene>
<proteinExistence type="inferred from homology"/>
<reference evidence="10 11" key="1">
    <citation type="journal article" date="2015" name="Genome Biol. Evol.">
        <title>Comparative Genomics of a Bacterivorous Green Alga Reveals Evolutionary Causalities and Consequences of Phago-Mixotrophic Mode of Nutrition.</title>
        <authorList>
            <person name="Burns J.A."/>
            <person name="Paasch A."/>
            <person name="Narechania A."/>
            <person name="Kim E."/>
        </authorList>
    </citation>
    <scope>NUCLEOTIDE SEQUENCE [LARGE SCALE GENOMIC DNA]</scope>
    <source>
        <strain evidence="10 11">PLY_AMNH</strain>
    </source>
</reference>
<keyword evidence="4" id="KW-0175">Coiled coil</keyword>
<protein>
    <recommendedName>
        <fullName evidence="7">Kinesin-like protein</fullName>
    </recommendedName>
</protein>
<comment type="similarity">
    <text evidence="6 7">Belongs to the TRAFAC class myosin-kinesin ATPase superfamily. Kinesin family.</text>
</comment>
<dbReference type="Gene3D" id="3.40.850.10">
    <property type="entry name" value="Kinesin motor domain"/>
    <property type="match status" value="1"/>
</dbReference>
<dbReference type="PANTHER" id="PTHR47968:SF36">
    <property type="entry name" value="KINESIN HEAVY CHAIN ISOFORM X1"/>
    <property type="match status" value="1"/>
</dbReference>
<keyword evidence="5 6" id="KW-0505">Motor protein</keyword>
<dbReference type="GO" id="GO:0007018">
    <property type="term" value="P:microtubule-based movement"/>
    <property type="evidence" value="ECO:0007669"/>
    <property type="project" value="InterPro"/>
</dbReference>
<dbReference type="InterPro" id="IPR019821">
    <property type="entry name" value="Kinesin_motor_CS"/>
</dbReference>
<dbReference type="PANTHER" id="PTHR47968">
    <property type="entry name" value="CENTROMERE PROTEIN E"/>
    <property type="match status" value="1"/>
</dbReference>
<comment type="caution">
    <text evidence="10">The sequence shown here is derived from an EMBL/GenBank/DDBJ whole genome shotgun (WGS) entry which is preliminary data.</text>
</comment>
<dbReference type="SUPFAM" id="SSF52540">
    <property type="entry name" value="P-loop containing nucleoside triphosphate hydrolases"/>
    <property type="match status" value="1"/>
</dbReference>
<dbReference type="InterPro" id="IPR027640">
    <property type="entry name" value="Kinesin-like_fam"/>
</dbReference>
<dbReference type="PROSITE" id="PS00411">
    <property type="entry name" value="KINESIN_MOTOR_1"/>
    <property type="match status" value="1"/>
</dbReference>
<evidence type="ECO:0000313" key="11">
    <source>
        <dbReference type="Proteomes" id="UP001190700"/>
    </source>
</evidence>
<dbReference type="Pfam" id="PF00225">
    <property type="entry name" value="Kinesin"/>
    <property type="match status" value="1"/>
</dbReference>
<organism evidence="10 11">
    <name type="scientific">Cymbomonas tetramitiformis</name>
    <dbReference type="NCBI Taxonomy" id="36881"/>
    <lineage>
        <taxon>Eukaryota</taxon>
        <taxon>Viridiplantae</taxon>
        <taxon>Chlorophyta</taxon>
        <taxon>Pyramimonadophyceae</taxon>
        <taxon>Pyramimonadales</taxon>
        <taxon>Pyramimonadaceae</taxon>
        <taxon>Cymbomonas</taxon>
    </lineage>
</organism>
<sequence length="980" mass="106702">MSKPSVYITTSDQPVLITEDGSVAGGSDSVKQFSFDHVFDQSYETCELYDKCLRGDLKQDALAGVNATVFAYGQTGTGKTHTMLGDGKLAGIIQMVSRDVLAAAQQHTSTVQVEASYIQLTTRHITDLLAEDAHEVGNLRIRENEAGEVTVERMTKHAVHTEEDVLDLVRRGSARRKTASTKLNVASSRSHAVLTLHVTVINAEGDGDEGDVATFSKINLVDLAGSERVKDSGVEGEHLREACGINLSLFHLAGVVQALIQGNAQVPYKNDLLCYLLKDALGGNCKTTLVATVSPAQLHAQESRSTLQFAASCSLVRNHAGVNTTVLQRERPWAAQAGTAKMSSKPKEAKKVPWHGVTPGGENCPGGRVDLETSLGLVSCLVYGSRELPLVLCLHGHPSTAEDSYGHWLMAALVHSGFLVVAMDMPGQGGSGTKKHCNGGQPLKTRRHVERIVAFHPSYNETQKDELKQVGASTLLIWCTADQFHSWPAWKGNAKKLQNSLGPRLYEEFIFKETAYGKHSWSLHTTAIERCVVRFLTGTDPVAEPSSVHARPLEAEAATDGTTVVRRDNIVMASQAAGLDRHIFQMRDAAREAASTFIDAFEAGKLPALYAAFVSGGSGCLKQEAARLFGSLPCLMSKDDVDCSLLVDLGLWSSMPNGWHAMQQTPRYYVGRRVLVRAPVCPRPNDPAFMALESERCSESGGRGQNQAEYTTFRAVISGFDPIRGGVDVDVECSDETCRTMRVDRAELLRLNQPHQLPIGPNGEVRLEDGIVLKKGSSLARAKFCEMALALRSVAESLDFDASPEECERLQCEAVAAIRGCLDLNTFQRDDRNRLVANGERFRDRDRYCGDDAARFAVHGQGHCHTVSSVMAVFLSAWQKALGIDLKYRGGFAFSDESAEVSDSPEHHQWLEFMTRPSCSMFTCDLYREDGPAGTGALLHQPIEQAYRKSLYPHGQLPVLSGFPVMIAASCASDFADSTC</sequence>
<dbReference type="GO" id="GO:0003777">
    <property type="term" value="F:microtubule motor activity"/>
    <property type="evidence" value="ECO:0007669"/>
    <property type="project" value="InterPro"/>
</dbReference>
<evidence type="ECO:0000256" key="2">
    <source>
        <dbReference type="ARBA" id="ARBA00022741"/>
    </source>
</evidence>
<evidence type="ECO:0000256" key="8">
    <source>
        <dbReference type="SAM" id="MobiDB-lite"/>
    </source>
</evidence>
<dbReference type="SUPFAM" id="SSF53474">
    <property type="entry name" value="alpha/beta-Hydrolases"/>
    <property type="match status" value="2"/>
</dbReference>
<dbReference type="Gene3D" id="3.40.50.1820">
    <property type="entry name" value="alpha/beta hydrolase"/>
    <property type="match status" value="1"/>
</dbReference>
<evidence type="ECO:0000256" key="5">
    <source>
        <dbReference type="ARBA" id="ARBA00023175"/>
    </source>
</evidence>
<dbReference type="PROSITE" id="PS50067">
    <property type="entry name" value="KINESIN_MOTOR_2"/>
    <property type="match status" value="1"/>
</dbReference>
<feature type="region of interest" description="Disordered" evidence="8">
    <location>
        <begin position="336"/>
        <end position="359"/>
    </location>
</feature>
<evidence type="ECO:0000259" key="9">
    <source>
        <dbReference type="PROSITE" id="PS50067"/>
    </source>
</evidence>
<feature type="binding site" evidence="6">
    <location>
        <begin position="73"/>
        <end position="80"/>
    </location>
    <ligand>
        <name>ATP</name>
        <dbReference type="ChEBI" id="CHEBI:30616"/>
    </ligand>
</feature>
<name>A0AAE0BI08_9CHLO</name>
<evidence type="ECO:0000313" key="10">
    <source>
        <dbReference type="EMBL" id="KAK3236355.1"/>
    </source>
</evidence>
<keyword evidence="2 6" id="KW-0547">Nucleotide-binding</keyword>
<dbReference type="GO" id="GO:0005524">
    <property type="term" value="F:ATP binding"/>
    <property type="evidence" value="ECO:0007669"/>
    <property type="project" value="UniProtKB-UniRule"/>
</dbReference>